<evidence type="ECO:0000256" key="9">
    <source>
        <dbReference type="ARBA" id="ARBA00023277"/>
    </source>
</evidence>
<dbReference type="GO" id="GO:0005975">
    <property type="term" value="P:carbohydrate metabolic process"/>
    <property type="evidence" value="ECO:0007669"/>
    <property type="project" value="InterPro"/>
</dbReference>
<dbReference type="Gene3D" id="2.60.40.1180">
    <property type="entry name" value="Golgi alpha-mannosidase II"/>
    <property type="match status" value="1"/>
</dbReference>
<keyword evidence="17" id="KW-1185">Reference proteome</keyword>
<dbReference type="InterPro" id="IPR006311">
    <property type="entry name" value="TAT_signal"/>
</dbReference>
<dbReference type="Proteomes" id="UP000601223">
    <property type="component" value="Unassembled WGS sequence"/>
</dbReference>
<sequence length="480" mass="52777">MLRRRRLLPLALTAVLAAMLPLPLSAPAAAAPSGTKDVIVQLFEWNWPSVATECTNYLGPRGYGYVQVSPPQEHVRGQQWWVAYQPVSYRVESRKGTRAQFQSMVTTCHNAGVKVIVDAVVNHTTGVGSGTGWAGSTYTSYNYPGIYQTQDFHHCGRNGNDDIVNYGDRYEVQNCELVNLADLKTESDYVRTKLANYLNDLLSLGVDGFRWDASKHMPAADIAAIKGKLSRSVYHVQEVIYGAGEPVQPTEYTGNGDVHEFRYGKDLGRVFRHERLAYLKNFGEPWGHIATGKAAVFVDNHDTQREGGDILTYKDNGIYALANAFMLAWPYGSPTVMSSYEFTNKDQGPPSDANGKTNNATCFSGGWRCEHRWQVIANMVGFHNAVKGTTMVNWYDNGNNHIAFGRNGKGYLTINDEDGAVNGRSYQTNLPAGRYCDVIHGEKSGTTCTGPVITVDASGWFAANVAAHDAIAIHVNAKIS</sequence>
<dbReference type="GO" id="GO:0046872">
    <property type="term" value="F:metal ion binding"/>
    <property type="evidence" value="ECO:0007669"/>
    <property type="project" value="UniProtKB-KW"/>
</dbReference>
<gene>
    <name evidence="16" type="ORF">Cba03nite_02160</name>
</gene>
<dbReference type="GO" id="GO:0004556">
    <property type="term" value="F:alpha-amylase activity"/>
    <property type="evidence" value="ECO:0007669"/>
    <property type="project" value="UniProtKB-UniRule"/>
</dbReference>
<evidence type="ECO:0000256" key="8">
    <source>
        <dbReference type="ARBA" id="ARBA00022837"/>
    </source>
</evidence>
<dbReference type="PRINTS" id="PR00110">
    <property type="entry name" value="ALPHAAMYLASE"/>
</dbReference>
<dbReference type="EC" id="3.2.1.1" evidence="4 12"/>
<dbReference type="InterPro" id="IPR031319">
    <property type="entry name" value="A-amylase_C"/>
</dbReference>
<keyword evidence="10 12" id="KW-0326">Glycosidase</keyword>
<dbReference type="PROSITE" id="PS51318">
    <property type="entry name" value="TAT"/>
    <property type="match status" value="1"/>
</dbReference>
<organism evidence="16 17">
    <name type="scientific">Catellatospora bangladeshensis</name>
    <dbReference type="NCBI Taxonomy" id="310355"/>
    <lineage>
        <taxon>Bacteria</taxon>
        <taxon>Bacillati</taxon>
        <taxon>Actinomycetota</taxon>
        <taxon>Actinomycetes</taxon>
        <taxon>Micromonosporales</taxon>
        <taxon>Micromonosporaceae</taxon>
        <taxon>Catellatospora</taxon>
    </lineage>
</organism>
<dbReference type="Pfam" id="PF02806">
    <property type="entry name" value="Alpha-amylase_C"/>
    <property type="match status" value="1"/>
</dbReference>
<keyword evidence="6" id="KW-0479">Metal-binding</keyword>
<dbReference type="PANTHER" id="PTHR43447">
    <property type="entry name" value="ALPHA-AMYLASE"/>
    <property type="match status" value="1"/>
</dbReference>
<evidence type="ECO:0000313" key="16">
    <source>
        <dbReference type="EMBL" id="GIF78867.1"/>
    </source>
</evidence>
<comment type="catalytic activity">
    <reaction evidence="1 12">
        <text>Endohydrolysis of (1-&gt;4)-alpha-D-glucosidic linkages in polysaccharides containing three or more (1-&gt;4)-alpha-linked D-glucose units.</text>
        <dbReference type="EC" id="3.2.1.1"/>
    </reaction>
</comment>
<comment type="cofactor">
    <cofactor evidence="2">
        <name>Ca(2+)</name>
        <dbReference type="ChEBI" id="CHEBI:29108"/>
    </cofactor>
</comment>
<dbReference type="InterPro" id="IPR006048">
    <property type="entry name" value="A-amylase/branching_C"/>
</dbReference>
<evidence type="ECO:0000256" key="11">
    <source>
        <dbReference type="RuleBase" id="RU003615"/>
    </source>
</evidence>
<keyword evidence="13" id="KW-0732">Signal</keyword>
<dbReference type="EMBL" id="BONF01000002">
    <property type="protein sequence ID" value="GIF78867.1"/>
    <property type="molecule type" value="Genomic_DNA"/>
</dbReference>
<dbReference type="InterPro" id="IPR013780">
    <property type="entry name" value="Glyco_hydro_b"/>
</dbReference>
<dbReference type="SMART" id="SM00632">
    <property type="entry name" value="Aamy_C"/>
    <property type="match status" value="1"/>
</dbReference>
<dbReference type="InterPro" id="IPR006046">
    <property type="entry name" value="Alpha_amylase"/>
</dbReference>
<dbReference type="Gene3D" id="3.20.20.80">
    <property type="entry name" value="Glycosidases"/>
    <property type="match status" value="1"/>
</dbReference>
<feature type="domain" description="Glycosyl hydrolase family 13 catalytic" evidence="15">
    <location>
        <begin position="37"/>
        <end position="383"/>
    </location>
</feature>
<evidence type="ECO:0000256" key="7">
    <source>
        <dbReference type="ARBA" id="ARBA00022801"/>
    </source>
</evidence>
<keyword evidence="7 12" id="KW-0378">Hydrolase</keyword>
<evidence type="ECO:0000256" key="3">
    <source>
        <dbReference type="ARBA" id="ARBA00008061"/>
    </source>
</evidence>
<dbReference type="CDD" id="cd11317">
    <property type="entry name" value="AmyAc_bac_euk_AmyA"/>
    <property type="match status" value="1"/>
</dbReference>
<evidence type="ECO:0000256" key="1">
    <source>
        <dbReference type="ARBA" id="ARBA00000548"/>
    </source>
</evidence>
<feature type="domain" description="Alpha-amylase C-terminal" evidence="14">
    <location>
        <begin position="392"/>
        <end position="478"/>
    </location>
</feature>
<keyword evidence="8" id="KW-0106">Calcium</keyword>
<dbReference type="InterPro" id="IPR006047">
    <property type="entry name" value="GH13_cat_dom"/>
</dbReference>
<feature type="chain" id="PRO_5039256539" description="Alpha-amylase" evidence="13">
    <location>
        <begin position="31"/>
        <end position="480"/>
    </location>
</feature>
<dbReference type="InterPro" id="IPR017853">
    <property type="entry name" value="GH"/>
</dbReference>
<dbReference type="SUPFAM" id="SSF51011">
    <property type="entry name" value="Glycosyl hydrolase domain"/>
    <property type="match status" value="1"/>
</dbReference>
<keyword evidence="9 12" id="KW-0119">Carbohydrate metabolism</keyword>
<evidence type="ECO:0000259" key="14">
    <source>
        <dbReference type="SMART" id="SM00632"/>
    </source>
</evidence>
<evidence type="ECO:0000256" key="4">
    <source>
        <dbReference type="ARBA" id="ARBA00012595"/>
    </source>
</evidence>
<proteinExistence type="inferred from homology"/>
<name>A0A8J3NEY5_9ACTN</name>
<evidence type="ECO:0000313" key="17">
    <source>
        <dbReference type="Proteomes" id="UP000601223"/>
    </source>
</evidence>
<evidence type="ECO:0000256" key="2">
    <source>
        <dbReference type="ARBA" id="ARBA00001913"/>
    </source>
</evidence>
<dbReference type="Pfam" id="PF00128">
    <property type="entry name" value="Alpha-amylase"/>
    <property type="match status" value="1"/>
</dbReference>
<feature type="signal peptide" evidence="13">
    <location>
        <begin position="1"/>
        <end position="30"/>
    </location>
</feature>
<reference evidence="16 17" key="1">
    <citation type="submission" date="2021-01" db="EMBL/GenBank/DDBJ databases">
        <title>Whole genome shotgun sequence of Catellatospora bangladeshensis NBRC 107357.</title>
        <authorList>
            <person name="Komaki H."/>
            <person name="Tamura T."/>
        </authorList>
    </citation>
    <scope>NUCLEOTIDE SEQUENCE [LARGE SCALE GENOMIC DNA]</scope>
    <source>
        <strain evidence="16 17">NBRC 107357</strain>
    </source>
</reference>
<evidence type="ECO:0000259" key="15">
    <source>
        <dbReference type="SMART" id="SM00642"/>
    </source>
</evidence>
<evidence type="ECO:0000256" key="12">
    <source>
        <dbReference type="RuleBase" id="RU361134"/>
    </source>
</evidence>
<protein>
    <recommendedName>
        <fullName evidence="5 12">Alpha-amylase</fullName>
        <ecNumber evidence="4 12">3.2.1.1</ecNumber>
    </recommendedName>
</protein>
<dbReference type="SUPFAM" id="SSF51445">
    <property type="entry name" value="(Trans)glycosidases"/>
    <property type="match status" value="1"/>
</dbReference>
<dbReference type="AlphaFoldDB" id="A0A8J3NEY5"/>
<evidence type="ECO:0000256" key="10">
    <source>
        <dbReference type="ARBA" id="ARBA00023295"/>
    </source>
</evidence>
<evidence type="ECO:0000256" key="6">
    <source>
        <dbReference type="ARBA" id="ARBA00022723"/>
    </source>
</evidence>
<evidence type="ECO:0000256" key="13">
    <source>
        <dbReference type="SAM" id="SignalP"/>
    </source>
</evidence>
<accession>A0A8J3NEY5</accession>
<dbReference type="RefSeq" id="WP_203740610.1">
    <property type="nucleotide sequence ID" value="NZ_BONF01000002.1"/>
</dbReference>
<comment type="similarity">
    <text evidence="3 11">Belongs to the glycosyl hydrolase 13 family.</text>
</comment>
<comment type="caution">
    <text evidence="16">The sequence shown here is derived from an EMBL/GenBank/DDBJ whole genome shotgun (WGS) entry which is preliminary data.</text>
</comment>
<dbReference type="SMART" id="SM00642">
    <property type="entry name" value="Aamy"/>
    <property type="match status" value="1"/>
</dbReference>
<evidence type="ECO:0000256" key="5">
    <source>
        <dbReference type="ARBA" id="ARBA00017303"/>
    </source>
</evidence>